<sequence length="155" mass="16752">MLPADGGGGGAKGSSDLERGVGALKRFQERVNALLADLEEGEAGKSKLANQTVPRSSFSAPGSGFLEADGLYAQYNRVHTEIVKLSKSLGEQIEMLSIAVRGAEIGFDNLEEDLRSRFHSIQTRVLQEQQAQERRAAQHEQPRDESKQSGDGDLG</sequence>
<feature type="compositionally biased region" description="Basic and acidic residues" evidence="1">
    <location>
        <begin position="131"/>
        <end position="155"/>
    </location>
</feature>
<gene>
    <name evidence="2" type="ORF">SAMN05444921_1393</name>
</gene>
<feature type="region of interest" description="Disordered" evidence="1">
    <location>
        <begin position="125"/>
        <end position="155"/>
    </location>
</feature>
<evidence type="ECO:0000256" key="1">
    <source>
        <dbReference type="SAM" id="MobiDB-lite"/>
    </source>
</evidence>
<evidence type="ECO:0000313" key="2">
    <source>
        <dbReference type="EMBL" id="SDN76655.1"/>
    </source>
</evidence>
<organism evidence="2 3">
    <name type="scientific">Streptomyces wuyuanensis</name>
    <dbReference type="NCBI Taxonomy" id="1196353"/>
    <lineage>
        <taxon>Bacteria</taxon>
        <taxon>Bacillati</taxon>
        <taxon>Actinomycetota</taxon>
        <taxon>Actinomycetes</taxon>
        <taxon>Kitasatosporales</taxon>
        <taxon>Streptomycetaceae</taxon>
        <taxon>Streptomyces</taxon>
    </lineage>
</organism>
<dbReference type="Proteomes" id="UP000199063">
    <property type="component" value="Unassembled WGS sequence"/>
</dbReference>
<dbReference type="GeneID" id="40834311"/>
<dbReference type="RefSeq" id="WP_093662419.1">
    <property type="nucleotide sequence ID" value="NZ_FNHI01000039.1"/>
</dbReference>
<evidence type="ECO:0000313" key="3">
    <source>
        <dbReference type="Proteomes" id="UP000199063"/>
    </source>
</evidence>
<dbReference type="EMBL" id="FNHI01000039">
    <property type="protein sequence ID" value="SDN76655.1"/>
    <property type="molecule type" value="Genomic_DNA"/>
</dbReference>
<reference evidence="3" key="1">
    <citation type="submission" date="2016-10" db="EMBL/GenBank/DDBJ databases">
        <authorList>
            <person name="Varghese N."/>
            <person name="Submissions S."/>
        </authorList>
    </citation>
    <scope>NUCLEOTIDE SEQUENCE [LARGE SCALE GENOMIC DNA]</scope>
    <source>
        <strain evidence="3">CGMCC 4.7042</strain>
    </source>
</reference>
<name>A0A1H0E2U0_9ACTN</name>
<dbReference type="AlphaFoldDB" id="A0A1H0E2U0"/>
<dbReference type="STRING" id="1196353.SAMN05444921_1393"/>
<protein>
    <submittedName>
        <fullName evidence="2">Uncharacterized protein</fullName>
    </submittedName>
</protein>
<accession>A0A1H0E2U0</accession>
<keyword evidence="3" id="KW-1185">Reference proteome</keyword>
<dbReference type="OrthoDB" id="4296169at2"/>
<proteinExistence type="predicted"/>